<dbReference type="InterPro" id="IPR001971">
    <property type="entry name" value="Ribosomal_uS11"/>
</dbReference>
<protein>
    <recommendedName>
        <fullName evidence="7">Translational machinery component</fullName>
    </recommendedName>
</protein>
<dbReference type="InterPro" id="IPR036967">
    <property type="entry name" value="Ribosomal_uS11_sf"/>
</dbReference>
<organism evidence="5 6">
    <name type="scientific">Clathrus columnatus</name>
    <dbReference type="NCBI Taxonomy" id="1419009"/>
    <lineage>
        <taxon>Eukaryota</taxon>
        <taxon>Fungi</taxon>
        <taxon>Dikarya</taxon>
        <taxon>Basidiomycota</taxon>
        <taxon>Agaricomycotina</taxon>
        <taxon>Agaricomycetes</taxon>
        <taxon>Phallomycetidae</taxon>
        <taxon>Phallales</taxon>
        <taxon>Clathraceae</taxon>
        <taxon>Clathrus</taxon>
    </lineage>
</organism>
<keyword evidence="6" id="KW-1185">Reference proteome</keyword>
<evidence type="ECO:0000256" key="2">
    <source>
        <dbReference type="ARBA" id="ARBA00022980"/>
    </source>
</evidence>
<evidence type="ECO:0000313" key="5">
    <source>
        <dbReference type="EMBL" id="GJJ07629.1"/>
    </source>
</evidence>
<dbReference type="AlphaFoldDB" id="A0AAV5A4E5"/>
<feature type="region of interest" description="Disordered" evidence="4">
    <location>
        <begin position="44"/>
        <end position="83"/>
    </location>
</feature>
<dbReference type="GO" id="GO:0006412">
    <property type="term" value="P:translation"/>
    <property type="evidence" value="ECO:0007669"/>
    <property type="project" value="InterPro"/>
</dbReference>
<dbReference type="EMBL" id="BPWL01000002">
    <property type="protein sequence ID" value="GJJ07629.1"/>
    <property type="molecule type" value="Genomic_DNA"/>
</dbReference>
<comment type="caution">
    <text evidence="5">The sequence shown here is derived from an EMBL/GenBank/DDBJ whole genome shotgun (WGS) entry which is preliminary data.</text>
</comment>
<dbReference type="GO" id="GO:0005840">
    <property type="term" value="C:ribosome"/>
    <property type="evidence" value="ECO:0007669"/>
    <property type="project" value="UniProtKB-KW"/>
</dbReference>
<keyword evidence="2" id="KW-0689">Ribosomal protein</keyword>
<keyword evidence="3" id="KW-0687">Ribonucleoprotein</keyword>
<gene>
    <name evidence="5" type="ORF">Clacol_001833</name>
</gene>
<dbReference type="HAMAP" id="MF_01310">
    <property type="entry name" value="Ribosomal_uS11"/>
    <property type="match status" value="1"/>
</dbReference>
<evidence type="ECO:0000256" key="4">
    <source>
        <dbReference type="SAM" id="MobiDB-lite"/>
    </source>
</evidence>
<evidence type="ECO:0000256" key="3">
    <source>
        <dbReference type="ARBA" id="ARBA00023274"/>
    </source>
</evidence>
<sequence length="210" mass="23458">MLRPRFAYSLSLFRPRYQHIRTYAIPPVRNTEVDSLIALIGANPTPTEQTSAQTEDDIPSDPPRSQEYSKTTSVQVSERHGLPSSGVEDRFQLYVHASSNNTIITFSTPTGRVLSVISGGMCGFKKVQRSTYEAGYRCAVHIFEKIAQVRKDNIGMTLQVNFKGFGQGREAVYRALTTSEGESVRDLVKCISDRTPIKIGGTKAKKRRRL</sequence>
<dbReference type="GO" id="GO:0003735">
    <property type="term" value="F:structural constituent of ribosome"/>
    <property type="evidence" value="ECO:0007669"/>
    <property type="project" value="InterPro"/>
</dbReference>
<comment type="similarity">
    <text evidence="1">Belongs to the universal ribosomal protein uS11 family.</text>
</comment>
<dbReference type="SUPFAM" id="SSF53137">
    <property type="entry name" value="Translational machinery components"/>
    <property type="match status" value="1"/>
</dbReference>
<feature type="compositionally biased region" description="Polar residues" evidence="4">
    <location>
        <begin position="44"/>
        <end position="53"/>
    </location>
</feature>
<evidence type="ECO:0000256" key="1">
    <source>
        <dbReference type="ARBA" id="ARBA00006194"/>
    </source>
</evidence>
<proteinExistence type="inferred from homology"/>
<feature type="compositionally biased region" description="Polar residues" evidence="4">
    <location>
        <begin position="66"/>
        <end position="76"/>
    </location>
</feature>
<evidence type="ECO:0008006" key="7">
    <source>
        <dbReference type="Google" id="ProtNLM"/>
    </source>
</evidence>
<reference evidence="5" key="1">
    <citation type="submission" date="2021-10" db="EMBL/GenBank/DDBJ databases">
        <title>De novo Genome Assembly of Clathrus columnatus (Basidiomycota, Fungi) Using Illumina and Nanopore Sequence Data.</title>
        <authorList>
            <person name="Ogiso-Tanaka E."/>
            <person name="Itagaki H."/>
            <person name="Hosoya T."/>
            <person name="Hosaka K."/>
        </authorList>
    </citation>
    <scope>NUCLEOTIDE SEQUENCE</scope>
    <source>
        <strain evidence="5">MO-923</strain>
    </source>
</reference>
<accession>A0AAV5A4E5</accession>
<dbReference type="GO" id="GO:1990904">
    <property type="term" value="C:ribonucleoprotein complex"/>
    <property type="evidence" value="ECO:0007669"/>
    <property type="project" value="UniProtKB-KW"/>
</dbReference>
<dbReference type="Proteomes" id="UP001050691">
    <property type="component" value="Unassembled WGS sequence"/>
</dbReference>
<dbReference type="Gene3D" id="3.30.420.80">
    <property type="entry name" value="Ribosomal protein S11"/>
    <property type="match status" value="1"/>
</dbReference>
<name>A0AAV5A4E5_9AGAM</name>
<dbReference type="PANTHER" id="PTHR11759">
    <property type="entry name" value="40S RIBOSOMAL PROTEIN S14/30S RIBOSOMAL PROTEIN S11"/>
    <property type="match status" value="1"/>
</dbReference>
<evidence type="ECO:0000313" key="6">
    <source>
        <dbReference type="Proteomes" id="UP001050691"/>
    </source>
</evidence>
<dbReference type="Pfam" id="PF00411">
    <property type="entry name" value="Ribosomal_S11"/>
    <property type="match status" value="1"/>
</dbReference>